<gene>
    <name evidence="4" type="ORF">AC631_04011</name>
</gene>
<name>A0A0V1PVF9_9ASCO</name>
<evidence type="ECO:0000256" key="2">
    <source>
        <dbReference type="ARBA" id="ARBA00022679"/>
    </source>
</evidence>
<dbReference type="AlphaFoldDB" id="A0A0V1PVF9"/>
<dbReference type="InterPro" id="IPR037143">
    <property type="entry name" value="4-PPantetheinyl_Trfase_dom_sf"/>
</dbReference>
<dbReference type="EMBL" id="LMYN01000097">
    <property type="protein sequence ID" value="KSA00219.1"/>
    <property type="molecule type" value="Genomic_DNA"/>
</dbReference>
<dbReference type="Pfam" id="PF01648">
    <property type="entry name" value="ACPS"/>
    <property type="match status" value="1"/>
</dbReference>
<dbReference type="Proteomes" id="UP000054251">
    <property type="component" value="Unassembled WGS sequence"/>
</dbReference>
<dbReference type="PANTHER" id="PTHR12215">
    <property type="entry name" value="PHOSPHOPANTETHEINE TRANSFERASE"/>
    <property type="match status" value="1"/>
</dbReference>
<dbReference type="GO" id="GO:0008897">
    <property type="term" value="F:holo-[acyl-carrier-protein] synthase activity"/>
    <property type="evidence" value="ECO:0007669"/>
    <property type="project" value="UniProtKB-EC"/>
</dbReference>
<dbReference type="OrthoDB" id="26719at2759"/>
<proteinExistence type="predicted"/>
<dbReference type="GO" id="GO:0019878">
    <property type="term" value="P:lysine biosynthetic process via aminoadipic acid"/>
    <property type="evidence" value="ECO:0007669"/>
    <property type="project" value="TreeGrafter"/>
</dbReference>
<sequence length="324" mass="37905">MAIKHNKILLEFERLTVTSNHIKEHHVLLFTTNITTTELVDYLNDDFYFETSLRLLNLKDQLTVRCQKNVDNRNKQLISRLFFKLVLNYIIYIYDANGEFQPWKDLNFSYNEFGKPYLMQQELYKFQFNSSSSNDILSIVVELNAPGPIGIDLSHSRQAISSTNFLEEFKPIFDPTEIQQLLEIKNVSFRYIIFNQLWTLKEAFTKLLGSGLNIDLSKFCFFLNKSMIDDNTICSCDSDSLVSKFEIDWKRDIDVSVCKLFDEKNPFLLELSSRDFNCYSGVLANSTSEKLPVIVSVINQHYYRDDKSFSKNFNVNFFEVLSDI</sequence>
<dbReference type="GO" id="GO:0000287">
    <property type="term" value="F:magnesium ion binding"/>
    <property type="evidence" value="ECO:0007669"/>
    <property type="project" value="InterPro"/>
</dbReference>
<evidence type="ECO:0000313" key="5">
    <source>
        <dbReference type="Proteomes" id="UP000054251"/>
    </source>
</evidence>
<dbReference type="GO" id="GO:0005829">
    <property type="term" value="C:cytosol"/>
    <property type="evidence" value="ECO:0007669"/>
    <property type="project" value="TreeGrafter"/>
</dbReference>
<protein>
    <recommendedName>
        <fullName evidence="1">holo-[acyl-carrier-protein] synthase</fullName>
        <ecNumber evidence="1">2.7.8.7</ecNumber>
    </recommendedName>
</protein>
<organism evidence="4 5">
    <name type="scientific">Debaryomyces fabryi</name>
    <dbReference type="NCBI Taxonomy" id="58627"/>
    <lineage>
        <taxon>Eukaryota</taxon>
        <taxon>Fungi</taxon>
        <taxon>Dikarya</taxon>
        <taxon>Ascomycota</taxon>
        <taxon>Saccharomycotina</taxon>
        <taxon>Pichiomycetes</taxon>
        <taxon>Debaryomycetaceae</taxon>
        <taxon>Debaryomyces</taxon>
    </lineage>
</organism>
<reference evidence="4 5" key="1">
    <citation type="submission" date="2015-11" db="EMBL/GenBank/DDBJ databases">
        <title>The genome of Debaryomyces fabryi.</title>
        <authorList>
            <person name="Tafer H."/>
            <person name="Lopandic K."/>
        </authorList>
    </citation>
    <scope>NUCLEOTIDE SEQUENCE [LARGE SCALE GENOMIC DNA]</scope>
    <source>
        <strain evidence="4 5">CBS 789</strain>
    </source>
</reference>
<feature type="domain" description="4'-phosphopantetheinyl transferase" evidence="3">
    <location>
        <begin position="148"/>
        <end position="223"/>
    </location>
</feature>
<keyword evidence="5" id="KW-1185">Reference proteome</keyword>
<keyword evidence="2" id="KW-0808">Transferase</keyword>
<dbReference type="InterPro" id="IPR008278">
    <property type="entry name" value="4-PPantetheinyl_Trfase_dom"/>
</dbReference>
<evidence type="ECO:0000256" key="1">
    <source>
        <dbReference type="ARBA" id="ARBA00013172"/>
    </source>
</evidence>
<dbReference type="PANTHER" id="PTHR12215:SF10">
    <property type="entry name" value="L-AMINOADIPATE-SEMIALDEHYDE DEHYDROGENASE-PHOSPHOPANTETHEINYL TRANSFERASE"/>
    <property type="match status" value="1"/>
</dbReference>
<dbReference type="SUPFAM" id="SSF56214">
    <property type="entry name" value="4'-phosphopantetheinyl transferase"/>
    <property type="match status" value="2"/>
</dbReference>
<evidence type="ECO:0000259" key="3">
    <source>
        <dbReference type="Pfam" id="PF01648"/>
    </source>
</evidence>
<dbReference type="InterPro" id="IPR050559">
    <property type="entry name" value="P-Pant_transferase_sf"/>
</dbReference>
<accession>A0A0V1PVF9</accession>
<comment type="caution">
    <text evidence="4">The sequence shown here is derived from an EMBL/GenBank/DDBJ whole genome shotgun (WGS) entry which is preliminary data.</text>
</comment>
<dbReference type="RefSeq" id="XP_015466321.1">
    <property type="nucleotide sequence ID" value="XM_015612840.1"/>
</dbReference>
<dbReference type="GeneID" id="26841020"/>
<dbReference type="Gene3D" id="3.90.470.20">
    <property type="entry name" value="4'-phosphopantetheinyl transferase domain"/>
    <property type="match status" value="2"/>
</dbReference>
<evidence type="ECO:0000313" key="4">
    <source>
        <dbReference type="EMBL" id="KSA00219.1"/>
    </source>
</evidence>
<dbReference type="EC" id="2.7.8.7" evidence="1"/>